<dbReference type="EMBL" id="CP054393">
    <property type="protein sequence ID" value="QTX02585.1"/>
    <property type="molecule type" value="Genomic_DNA"/>
</dbReference>
<feature type="transmembrane region" description="Helical" evidence="1">
    <location>
        <begin position="136"/>
        <end position="155"/>
    </location>
</feature>
<keyword evidence="3" id="KW-1185">Reference proteome</keyword>
<organism evidence="2 3">
    <name type="scientific">Loofah witches'-broom phytoplasma</name>
    <dbReference type="NCBI Taxonomy" id="35773"/>
    <lineage>
        <taxon>Bacteria</taxon>
        <taxon>Bacillati</taxon>
        <taxon>Mycoplasmatota</taxon>
        <taxon>Mollicutes</taxon>
        <taxon>Acholeplasmatales</taxon>
        <taxon>Acholeplasmataceae</taxon>
        <taxon>Candidatus Phytoplasma</taxon>
        <taxon>16SrVIII (Loofah witches'-broom group)</taxon>
    </lineage>
</organism>
<dbReference type="RefSeq" id="WP_210954709.1">
    <property type="nucleotide sequence ID" value="NZ_CP054393.1"/>
</dbReference>
<evidence type="ECO:0000256" key="1">
    <source>
        <dbReference type="SAM" id="Phobius"/>
    </source>
</evidence>
<keyword evidence="1" id="KW-0472">Membrane</keyword>
<dbReference type="Proteomes" id="UP000672038">
    <property type="component" value="Chromosome"/>
</dbReference>
<keyword evidence="1" id="KW-1133">Transmembrane helix</keyword>
<reference evidence="2" key="1">
    <citation type="submission" date="2020-06" db="EMBL/GenBank/DDBJ databases">
        <title>Complete genome sequence of Candidatus Phytoplasma luffae NCHU2019.</title>
        <authorList>
            <person name="Cho S.-T."/>
            <person name="Tan C.-M."/>
            <person name="Li J.-R."/>
            <person name="Chien Y.-Y."/>
            <person name="Chiu Y.-C."/>
            <person name="Yang J.-Y."/>
            <person name="Kuo C.-H."/>
        </authorList>
    </citation>
    <scope>NUCLEOTIDE SEQUENCE</scope>
    <source>
        <strain evidence="2">NCHU2019</strain>
    </source>
</reference>
<accession>A0A975ILQ8</accession>
<feature type="transmembrane region" description="Helical" evidence="1">
    <location>
        <begin position="7"/>
        <end position="26"/>
    </location>
</feature>
<protein>
    <submittedName>
        <fullName evidence="2">Uncharacterized protein</fullName>
    </submittedName>
</protein>
<proteinExistence type="predicted"/>
<gene>
    <name evidence="2" type="ORF">LFWB_0150</name>
</gene>
<sequence length="162" mass="18926">MINKKKINICIYLYLICFFIFFLFKINQILADNKKLQDIIPDDKKTIHIDASKKHDKNEILKIIKTIDQSLNKLTVDSLTIEDNKVKIKVTQEQSQQNNIVAGEIELTLKDDAKKADNKVPQKQNENSNQNNEDKTLIIIILIVIIITIIGYYYYDKKRKSE</sequence>
<evidence type="ECO:0000313" key="2">
    <source>
        <dbReference type="EMBL" id="QTX02585.1"/>
    </source>
</evidence>
<keyword evidence="1" id="KW-0812">Transmembrane</keyword>
<dbReference type="KEGG" id="pluf:LFWB_0150"/>
<evidence type="ECO:0000313" key="3">
    <source>
        <dbReference type="Proteomes" id="UP000672038"/>
    </source>
</evidence>
<dbReference type="AlphaFoldDB" id="A0A975ILQ8"/>
<name>A0A975ILQ8_LOWBP</name>